<feature type="compositionally biased region" description="Basic and acidic residues" evidence="6">
    <location>
        <begin position="225"/>
        <end position="234"/>
    </location>
</feature>
<feature type="transmembrane region" description="Helical" evidence="7">
    <location>
        <begin position="290"/>
        <end position="309"/>
    </location>
</feature>
<dbReference type="PANTHER" id="PTHR12266:SF0">
    <property type="entry name" value="MITOCHONDRIAL SODIUM_CALCIUM EXCHANGER PROTEIN"/>
    <property type="match status" value="1"/>
</dbReference>
<evidence type="ECO:0000256" key="5">
    <source>
        <dbReference type="ARBA" id="ARBA00023136"/>
    </source>
</evidence>
<keyword evidence="3 7" id="KW-0812">Transmembrane</keyword>
<dbReference type="PANTHER" id="PTHR12266">
    <property type="entry name" value="NA+/CA2+ K+ INDEPENDENT EXCHANGER"/>
    <property type="match status" value="1"/>
</dbReference>
<feature type="transmembrane region" description="Helical" evidence="7">
    <location>
        <begin position="371"/>
        <end position="390"/>
    </location>
</feature>
<dbReference type="EMBL" id="HBKQ01050145">
    <property type="protein sequence ID" value="CAE2275531.1"/>
    <property type="molecule type" value="Transcribed_RNA"/>
</dbReference>
<evidence type="ECO:0000256" key="7">
    <source>
        <dbReference type="SAM" id="Phobius"/>
    </source>
</evidence>
<feature type="compositionally biased region" description="Basic residues" evidence="6">
    <location>
        <begin position="150"/>
        <end position="160"/>
    </location>
</feature>
<dbReference type="InterPro" id="IPR051359">
    <property type="entry name" value="CaCA_antiporter"/>
</dbReference>
<dbReference type="InterPro" id="IPR004837">
    <property type="entry name" value="NaCa_Exmemb"/>
</dbReference>
<feature type="compositionally biased region" description="Polar residues" evidence="6">
    <location>
        <begin position="650"/>
        <end position="659"/>
    </location>
</feature>
<feature type="region of interest" description="Disordered" evidence="6">
    <location>
        <begin position="577"/>
        <end position="609"/>
    </location>
</feature>
<feature type="transmembrane region" description="Helical" evidence="7">
    <location>
        <begin position="90"/>
        <end position="112"/>
    </location>
</feature>
<evidence type="ECO:0000256" key="1">
    <source>
        <dbReference type="ARBA" id="ARBA00004141"/>
    </source>
</evidence>
<gene>
    <name evidence="9" type="ORF">OAUR00152_LOCUS34592</name>
</gene>
<evidence type="ECO:0000256" key="3">
    <source>
        <dbReference type="ARBA" id="ARBA00022692"/>
    </source>
</evidence>
<accession>A0A7S4JWE0</accession>
<keyword evidence="2" id="KW-0813">Transport</keyword>
<feature type="transmembrane region" description="Helical" evidence="7">
    <location>
        <begin position="396"/>
        <end position="417"/>
    </location>
</feature>
<comment type="subcellular location">
    <subcellularLocation>
        <location evidence="1">Membrane</location>
        <topology evidence="1">Multi-pass membrane protein</topology>
    </subcellularLocation>
</comment>
<feature type="compositionally biased region" description="Acidic residues" evidence="6">
    <location>
        <begin position="585"/>
        <end position="599"/>
    </location>
</feature>
<dbReference type="AlphaFoldDB" id="A0A7S4JWE0"/>
<feature type="transmembrane region" description="Helical" evidence="7">
    <location>
        <begin position="429"/>
        <end position="450"/>
    </location>
</feature>
<name>A0A7S4JWE0_9STRA</name>
<evidence type="ECO:0000256" key="6">
    <source>
        <dbReference type="SAM" id="MobiDB-lite"/>
    </source>
</evidence>
<dbReference type="GO" id="GO:0008324">
    <property type="term" value="F:monoatomic cation transmembrane transporter activity"/>
    <property type="evidence" value="ECO:0007669"/>
    <property type="project" value="TreeGrafter"/>
</dbReference>
<feature type="compositionally biased region" description="Low complexity" evidence="6">
    <location>
        <begin position="170"/>
        <end position="179"/>
    </location>
</feature>
<dbReference type="Gene3D" id="1.20.1420.30">
    <property type="entry name" value="NCX, central ion-binding region"/>
    <property type="match status" value="1"/>
</dbReference>
<evidence type="ECO:0000256" key="4">
    <source>
        <dbReference type="ARBA" id="ARBA00022989"/>
    </source>
</evidence>
<organism evidence="9">
    <name type="scientific">Odontella aurita</name>
    <dbReference type="NCBI Taxonomy" id="265563"/>
    <lineage>
        <taxon>Eukaryota</taxon>
        <taxon>Sar</taxon>
        <taxon>Stramenopiles</taxon>
        <taxon>Ochrophyta</taxon>
        <taxon>Bacillariophyta</taxon>
        <taxon>Mediophyceae</taxon>
        <taxon>Biddulphiophycidae</taxon>
        <taxon>Eupodiscales</taxon>
        <taxon>Odontellaceae</taxon>
        <taxon>Odontella</taxon>
    </lineage>
</organism>
<dbReference type="GO" id="GO:0016020">
    <property type="term" value="C:membrane"/>
    <property type="evidence" value="ECO:0007669"/>
    <property type="project" value="UniProtKB-SubCell"/>
</dbReference>
<sequence length="884" mass="96186">MINHRDEEDVLRLCPLVGATSELVGGAVEYRGERKSEKDDRKESVTFEPGDYPKPTRTTVASAVGPHQSARTNATREAGREERRLARRRVRTVICSVLAAAMLLAVALRGGLPPDGDIRSHPLPLQLEKEHDALDWGALHGQRILKKKTKEVHHHHHHVAKKVENGKNKSASSAAVAAARDVGPNREGDALLDSSAKFATVEEEGEEESSLKHSRRAKTKLYSGSHDHLAKDQSSDGSGDYSKYSCDSLYRRTDPSIPGMRCDFAKTCNGGEGIYAPVTFCSDQYSPRTVILLLALPLCLLLVILFRILGSTAEEFFSPGLEMFSLRMGLPERFAGVTLLALGNGAPDVASTVNAILDDPNNGYLLAMGELTGAAMVIGTVVAGAVAWVAPGGHGVQFGGAFVRDVLVFVLTMGVTYKCLEDRSVTRTEVWVFMGVYAGYVLVVLAADLYHRNVVEPRDREERRKMRREAKKANNEAKIIAEAYLATDAADDKAEPTAATTAKGIAELAPASETTGLLSDREHPKNKKPAVITHLVRDRGISLGSYELAKASQRKEGVGGVSGGGHKLEKVIEAFSNYDERSRDDDDVDDEDTGTDCEEGSERTSLNGAYHGLGADGNIYRAVGENNIERAGDEAAVTVPIKSGDKVGYTASSLHSSPRPTAPPPFEKSHSLCSSIENHQIAATSSGWPRRVASDGTEPLVVFHPHRYHPHHGGVMDIAHPLPHMCHHPSFDEHSVGGASTITHDGMAQHPCAGEGARSWPDAFWGCRSEFAAHWAEFWREMYGPPHVCSDFGDGCEQREGKYESEGKDNKGEFSDGVGNDNGWLDKFLLTCELPFTVLRKVSLKEQPKLFHLQYELFGIAWNGNLYTAGCKAALDTILLVVQY</sequence>
<reference evidence="9" key="1">
    <citation type="submission" date="2021-01" db="EMBL/GenBank/DDBJ databases">
        <authorList>
            <person name="Corre E."/>
            <person name="Pelletier E."/>
            <person name="Niang G."/>
            <person name="Scheremetjew M."/>
            <person name="Finn R."/>
            <person name="Kale V."/>
            <person name="Holt S."/>
            <person name="Cochrane G."/>
            <person name="Meng A."/>
            <person name="Brown T."/>
            <person name="Cohen L."/>
        </authorList>
    </citation>
    <scope>NUCLEOTIDE SEQUENCE</scope>
    <source>
        <strain evidence="9">Isolate 1302-5</strain>
    </source>
</reference>
<evidence type="ECO:0000313" key="9">
    <source>
        <dbReference type="EMBL" id="CAE2275531.1"/>
    </source>
</evidence>
<keyword evidence="4 7" id="KW-1133">Transmembrane helix</keyword>
<keyword evidence="5 7" id="KW-0472">Membrane</keyword>
<feature type="compositionally biased region" description="Basic and acidic residues" evidence="6">
    <location>
        <begin position="30"/>
        <end position="45"/>
    </location>
</feature>
<proteinExistence type="predicted"/>
<protein>
    <recommendedName>
        <fullName evidence="8">Sodium/calcium exchanger membrane region domain-containing protein</fullName>
    </recommendedName>
</protein>
<feature type="region of interest" description="Disordered" evidence="6">
    <location>
        <begin position="30"/>
        <end position="83"/>
    </location>
</feature>
<evidence type="ECO:0000259" key="8">
    <source>
        <dbReference type="Pfam" id="PF01699"/>
    </source>
</evidence>
<feature type="domain" description="Sodium/calcium exchanger membrane region" evidence="8">
    <location>
        <begin position="300"/>
        <end position="445"/>
    </location>
</feature>
<dbReference type="Pfam" id="PF01699">
    <property type="entry name" value="Na_Ca_ex"/>
    <property type="match status" value="1"/>
</dbReference>
<feature type="region of interest" description="Disordered" evidence="6">
    <location>
        <begin position="649"/>
        <end position="670"/>
    </location>
</feature>
<feature type="region of interest" description="Disordered" evidence="6">
    <location>
        <begin position="150"/>
        <end position="190"/>
    </location>
</feature>
<dbReference type="InterPro" id="IPR044880">
    <property type="entry name" value="NCX_ion-bd_dom_sf"/>
</dbReference>
<feature type="region of interest" description="Disordered" evidence="6">
    <location>
        <begin position="222"/>
        <end position="241"/>
    </location>
</feature>
<evidence type="ECO:0000256" key="2">
    <source>
        <dbReference type="ARBA" id="ARBA00022448"/>
    </source>
</evidence>
<feature type="region of interest" description="Disordered" evidence="6">
    <location>
        <begin position="198"/>
        <end position="217"/>
    </location>
</feature>